<protein>
    <recommendedName>
        <fullName evidence="4">Colicin transporter</fullName>
    </recommendedName>
</protein>
<proteinExistence type="predicted"/>
<keyword evidence="1" id="KW-0175">Coiled coil</keyword>
<dbReference type="RefSeq" id="WP_183964271.1">
    <property type="nucleotide sequence ID" value="NZ_BAABBZ010000059.1"/>
</dbReference>
<reference evidence="2 3" key="1">
    <citation type="submission" date="2020-08" db="EMBL/GenBank/DDBJ databases">
        <title>Genomic Encyclopedia of Type Strains, Phase IV (KMG-IV): sequencing the most valuable type-strain genomes for metagenomic binning, comparative biology and taxonomic classification.</title>
        <authorList>
            <person name="Goeker M."/>
        </authorList>
    </citation>
    <scope>NUCLEOTIDE SEQUENCE [LARGE SCALE GENOMIC DNA]</scope>
    <source>
        <strain evidence="2 3">DSM 102235</strain>
    </source>
</reference>
<accession>A0A7W6GR57</accession>
<dbReference type="AlphaFoldDB" id="A0A7W6GR57"/>
<comment type="caution">
    <text evidence="2">The sequence shown here is derived from an EMBL/GenBank/DDBJ whole genome shotgun (WGS) entry which is preliminary data.</text>
</comment>
<organism evidence="2 3">
    <name type="scientific">Sagittula marina</name>
    <dbReference type="NCBI Taxonomy" id="943940"/>
    <lineage>
        <taxon>Bacteria</taxon>
        <taxon>Pseudomonadati</taxon>
        <taxon>Pseudomonadota</taxon>
        <taxon>Alphaproteobacteria</taxon>
        <taxon>Rhodobacterales</taxon>
        <taxon>Roseobacteraceae</taxon>
        <taxon>Sagittula</taxon>
    </lineage>
</organism>
<feature type="coiled-coil region" evidence="1">
    <location>
        <begin position="34"/>
        <end position="98"/>
    </location>
</feature>
<evidence type="ECO:0000313" key="3">
    <source>
        <dbReference type="Proteomes" id="UP000541426"/>
    </source>
</evidence>
<dbReference type="Proteomes" id="UP000541426">
    <property type="component" value="Unassembled WGS sequence"/>
</dbReference>
<gene>
    <name evidence="2" type="ORF">GGQ68_001380</name>
</gene>
<keyword evidence="3" id="KW-1185">Reference proteome</keyword>
<evidence type="ECO:0000313" key="2">
    <source>
        <dbReference type="EMBL" id="MBB3985051.1"/>
    </source>
</evidence>
<name>A0A7W6GR57_9RHOB</name>
<sequence>MTQIDDMQARIMRALDRIGQGLESYQPGADTAEIEALQQKLTAAEAALVDAQENAVASLETAVEAARQEAAEAQEAALANARDEATAAQEEAIAAAVETALEQAGEAHEAALAAVRAEAQAAIAASAAQAPEADPAEIPSEEWARIEDELRLVREALEDEKLANAQLTERMRHLKDKMVSGAPAEAPVAADANVIEALDTEVQRLRAANATLAESNTALREANAMGVGDTQLINKALAAELEAMRASRAVDAAEAEALLHTLEPLLAEAGANRDNEVNA</sequence>
<feature type="coiled-coil region" evidence="1">
    <location>
        <begin position="150"/>
        <end position="256"/>
    </location>
</feature>
<dbReference type="EMBL" id="JACIEJ010000003">
    <property type="protein sequence ID" value="MBB3985051.1"/>
    <property type="molecule type" value="Genomic_DNA"/>
</dbReference>
<evidence type="ECO:0008006" key="4">
    <source>
        <dbReference type="Google" id="ProtNLM"/>
    </source>
</evidence>
<evidence type="ECO:0000256" key="1">
    <source>
        <dbReference type="SAM" id="Coils"/>
    </source>
</evidence>